<keyword evidence="2" id="KW-1185">Reference proteome</keyword>
<dbReference type="Proteomes" id="UP001162249">
    <property type="component" value="Segment"/>
</dbReference>
<accession>A0AA35CPL5</accession>
<evidence type="ECO:0000313" key="2">
    <source>
        <dbReference type="Proteomes" id="UP001162249"/>
    </source>
</evidence>
<sequence>MRVVVYKSNTYTFRYDLGKTGTNIGFVDVDNSVADAVPTGAIKERRTHILFLDHGTPLAGAKIDIEHTGFSMTTTGTIEFLIRYETDGPVGDLIITLYDGATRLVQFRFDPSTGPNFTDLDYDNGGGWTEIYGDCHANTWYSLKINTSIAAGVNGQFDCYLYNASYTELASVTGIEFENNSTTVDELHFETEPSTVNDYYLDCIGITGEGYIIGDIQNAELDVSDYMENTRIHDGIIPYKKFFYFDCHPKYEAYFNEGDFIDVWDVNDILSFTGYIKTKSQDKNGIYKITCHGMGNEVFERTYDKSFSSDNSKEKLQDLTTNALKFCFEGTYDTTTLDYTYEYNRACIYIFNLVRFMERQVPYIKPDGEIMVKDYNNLVKLSEYYLGTYNFRDETDGTSGADIDFVDTATLYNGACEIVSDWQGHKKVLKLTDDVTAGEDPYIVHYETQATAGTREFWVGTNDVTELWQFYFYEAGVNYIIRLQITASNLQYRDSLGAWQTIQAVANDILYHLKVVWRADNTFDVYVDSIKQVDNQATNNNQVSGIDRFYFRAYGDSTKYLYLDAYGDPDNDANYNVGDNLLAGWYLYDGNQNALLIDIPGLRDSVPGYYFGNTGITSVSVRYKDNTTVIRPATPTETFKKKRLKEFRDPKLQAVTEANQLGDNLYDIFSKDTIFLGMQIKGEGWFQPGKVIAIINTNQIAITAEAFLILKVVYDPKNDVHLNMILSNNIITPDEFKSDLDTSSQQVHTATLQSFENQANIANYTAVADLDMAGFNILNLGGIKTINDIERNTPNVDYTILKETLIQISGTFIFYWSHMVTSVGESVGYSKIYVNGAPVGVEKVAVDENWANVNDSIEVAAGDKIQVYGKKEVGGVTMHVKDFYVGTFGIPSGDY</sequence>
<reference evidence="1 2" key="1">
    <citation type="journal article" date="2022" name="Nat. Microbiol.">
        <title>Three families of Asgard archaeal viruses identified in metagenome-assembled genomes.</title>
        <authorList>
            <person name="Medvedeva S."/>
            <person name="Sun J."/>
            <person name="Yutin N."/>
            <person name="Koonin E.V."/>
            <person name="Nunoura T."/>
            <person name="Rinke C."/>
            <person name="Krupovic M."/>
        </authorList>
    </citation>
    <scope>NUCLEOTIDE SEQUENCE [LARGE SCALE GENOMIC DNA]</scope>
    <source>
        <strain evidence="1">VerdaV4</strain>
    </source>
</reference>
<proteinExistence type="predicted"/>
<evidence type="ECO:0000313" key="1">
    <source>
        <dbReference type="EMBL" id="BDI54974.1"/>
    </source>
</evidence>
<dbReference type="KEGG" id="vg:80402129"/>
<dbReference type="RefSeq" id="YP_010772417.1">
    <property type="nucleotide sequence ID" value="NC_074643.1"/>
</dbReference>
<organism evidence="1 2">
    <name type="scientific">Lokiarchaeia virus VerdaV4</name>
    <dbReference type="NCBI Taxonomy" id="3070172"/>
    <lineage>
        <taxon>Viruses</taxon>
        <taxon>Duplodnaviria</taxon>
        <taxon>Heunggongvirae</taxon>
        <taxon>Uroviricota</taxon>
        <taxon>Caudoviricetes</taxon>
        <taxon>Verdandiviridae</taxon>
        <taxon>Dolusvirus</taxon>
        <taxon>Dolusvirus pacificense</taxon>
    </lineage>
</organism>
<dbReference type="EMBL" id="LC711080">
    <property type="protein sequence ID" value="BDI54974.1"/>
    <property type="molecule type" value="Genomic_DNA"/>
</dbReference>
<protein>
    <submittedName>
        <fullName evidence="1">Adhesin</fullName>
    </submittedName>
</protein>
<dbReference type="GeneID" id="80402129"/>
<name>A0AA35CPL5_9CAUD</name>